<dbReference type="InterPro" id="IPR037217">
    <property type="entry name" value="Trp/Indoleamine_2_3_dOase-like"/>
</dbReference>
<dbReference type="PANTHER" id="PTHR28657">
    <property type="entry name" value="INDOLEAMINE 2,3-DIOXYGENASE"/>
    <property type="match status" value="1"/>
</dbReference>
<dbReference type="GO" id="GO:0033754">
    <property type="term" value="F:indoleamine 2,3-dioxygenase activity"/>
    <property type="evidence" value="ECO:0007669"/>
    <property type="project" value="TreeGrafter"/>
</dbReference>
<organism evidence="5 6">
    <name type="scientific">Plectus sambesii</name>
    <dbReference type="NCBI Taxonomy" id="2011161"/>
    <lineage>
        <taxon>Eukaryota</taxon>
        <taxon>Metazoa</taxon>
        <taxon>Ecdysozoa</taxon>
        <taxon>Nematoda</taxon>
        <taxon>Chromadorea</taxon>
        <taxon>Plectida</taxon>
        <taxon>Plectina</taxon>
        <taxon>Plectoidea</taxon>
        <taxon>Plectidae</taxon>
        <taxon>Plectus</taxon>
    </lineage>
</organism>
<sequence length="396" mass="44682">MQDKEIAHLLKEFRISESVGFVLECPAVELPAKFAAWAQICDSMPTLVEKHTVREAIGRMPLIDSSSIETYEQLRLAHLLLATLAAGYIWHAGEREASAFIPRQIAVPFWEISERLGTKPCVTHLTACLANWRLVDPTGPISALNMRLIAFRFIEDFGNEWFFLNTAQMEIDFAPVLIEMIRACARSERVTDRNAQQAQHLAVTRALDVLAHTLHKSTATLRDMRLHLRPDVFYHGFRRFMAGFSRGIYEQQGGIIFEGVDGIGPQKFDGGSAAQSSTLQAADSFLGVKHRGAEAEFLLEQRNYMPPEHKRFLEFLDRKSPVQRLLPTSQALKCSFDNCMDALVVFRNQHIQIVASYIIAQRKTDENSVLAQHGTGGTGFVAFLKAIRDNLTKYYK</sequence>
<evidence type="ECO:0000256" key="4">
    <source>
        <dbReference type="PIRSR" id="PIRSR600898-1"/>
    </source>
</evidence>
<dbReference type="Pfam" id="PF01231">
    <property type="entry name" value="IDO"/>
    <property type="match status" value="1"/>
</dbReference>
<evidence type="ECO:0000256" key="1">
    <source>
        <dbReference type="ARBA" id="ARBA00007119"/>
    </source>
</evidence>
<dbReference type="PANTHER" id="PTHR28657:SF5">
    <property type="entry name" value="INDOLEAMINE 2,3-DIOXYGENASE"/>
    <property type="match status" value="1"/>
</dbReference>
<dbReference type="GO" id="GO:0019441">
    <property type="term" value="P:L-tryptophan catabolic process to kynurenine"/>
    <property type="evidence" value="ECO:0007669"/>
    <property type="project" value="InterPro"/>
</dbReference>
<dbReference type="InterPro" id="IPR000898">
    <property type="entry name" value="Indolamine_dOase"/>
</dbReference>
<dbReference type="Gene3D" id="1.20.58.480">
    <property type="match status" value="1"/>
</dbReference>
<dbReference type="SUPFAM" id="SSF140959">
    <property type="entry name" value="Indolic compounds 2,3-dioxygenase-like"/>
    <property type="match status" value="1"/>
</dbReference>
<dbReference type="GO" id="GO:0004833">
    <property type="term" value="F:L-tryptophan 2,3-dioxygenase activity"/>
    <property type="evidence" value="ECO:0007669"/>
    <property type="project" value="TreeGrafter"/>
</dbReference>
<dbReference type="AlphaFoldDB" id="A0A914UNV1"/>
<keyword evidence="4" id="KW-0349">Heme</keyword>
<comment type="similarity">
    <text evidence="1">Belongs to the indoleamine 2,3-dioxygenase family.</text>
</comment>
<evidence type="ECO:0000256" key="2">
    <source>
        <dbReference type="ARBA" id="ARBA00022723"/>
    </source>
</evidence>
<reference evidence="6" key="1">
    <citation type="submission" date="2022-11" db="UniProtKB">
        <authorList>
            <consortium name="WormBaseParasite"/>
        </authorList>
    </citation>
    <scope>IDENTIFICATION</scope>
</reference>
<dbReference type="Proteomes" id="UP000887566">
    <property type="component" value="Unplaced"/>
</dbReference>
<name>A0A914UNV1_9BILA</name>
<accession>A0A914UNV1</accession>
<proteinExistence type="inferred from homology"/>
<keyword evidence="3 4" id="KW-0408">Iron</keyword>
<keyword evidence="2 4" id="KW-0479">Metal-binding</keyword>
<evidence type="ECO:0000256" key="3">
    <source>
        <dbReference type="ARBA" id="ARBA00023004"/>
    </source>
</evidence>
<evidence type="ECO:0000313" key="5">
    <source>
        <dbReference type="Proteomes" id="UP000887566"/>
    </source>
</evidence>
<dbReference type="GO" id="GO:0034354">
    <property type="term" value="P:'de novo' NAD+ biosynthetic process from L-tryptophan"/>
    <property type="evidence" value="ECO:0007669"/>
    <property type="project" value="TreeGrafter"/>
</dbReference>
<dbReference type="PROSITE" id="PS00876">
    <property type="entry name" value="IDO_1"/>
    <property type="match status" value="1"/>
</dbReference>
<dbReference type="GO" id="GO:0020037">
    <property type="term" value="F:heme binding"/>
    <property type="evidence" value="ECO:0007669"/>
    <property type="project" value="InterPro"/>
</dbReference>
<protein>
    <submittedName>
        <fullName evidence="6">Indoleamine 2,3-dioxygenase</fullName>
    </submittedName>
</protein>
<feature type="binding site" description="proximal binding residue" evidence="4">
    <location>
        <position position="350"/>
    </location>
    <ligand>
        <name>heme b</name>
        <dbReference type="ChEBI" id="CHEBI:60344"/>
    </ligand>
    <ligandPart>
        <name>Fe</name>
        <dbReference type="ChEBI" id="CHEBI:18248"/>
    </ligandPart>
</feature>
<keyword evidence="5" id="KW-1185">Reference proteome</keyword>
<dbReference type="GO" id="GO:0005737">
    <property type="term" value="C:cytoplasm"/>
    <property type="evidence" value="ECO:0007669"/>
    <property type="project" value="TreeGrafter"/>
</dbReference>
<evidence type="ECO:0000313" key="6">
    <source>
        <dbReference type="WBParaSite" id="PSAMB.scaffold11462size3340.g34156.t1"/>
    </source>
</evidence>
<dbReference type="GO" id="GO:0046872">
    <property type="term" value="F:metal ion binding"/>
    <property type="evidence" value="ECO:0007669"/>
    <property type="project" value="UniProtKB-KW"/>
</dbReference>
<dbReference type="WBParaSite" id="PSAMB.scaffold11462size3340.g34156.t1">
    <property type="protein sequence ID" value="PSAMB.scaffold11462size3340.g34156.t1"/>
    <property type="gene ID" value="PSAMB.scaffold11462size3340.g34156"/>
</dbReference>